<proteinExistence type="predicted"/>
<evidence type="ECO:0000313" key="17">
    <source>
        <dbReference type="Proteomes" id="UP000008225"/>
    </source>
</evidence>
<dbReference type="PANTHER" id="PTHR16423">
    <property type="entry name" value="TREM-LIKE TRANSCRIPT PROTEIN"/>
    <property type="match status" value="1"/>
</dbReference>
<dbReference type="FunFam" id="2.60.40.10:FF:001672">
    <property type="entry name" value="Triggering receptor expressed on myeloid cells like 2"/>
    <property type="match status" value="1"/>
</dbReference>
<dbReference type="CDD" id="cd05716">
    <property type="entry name" value="IgV_pIgR_like"/>
    <property type="match status" value="1"/>
</dbReference>
<keyword evidence="8" id="KW-0675">Receptor</keyword>
<dbReference type="SUPFAM" id="SSF48726">
    <property type="entry name" value="Immunoglobulin"/>
    <property type="match status" value="1"/>
</dbReference>
<reference evidence="16" key="2">
    <citation type="submission" date="2025-08" db="UniProtKB">
        <authorList>
            <consortium name="Ensembl"/>
        </authorList>
    </citation>
    <scope>IDENTIFICATION</scope>
</reference>
<evidence type="ECO:0000256" key="7">
    <source>
        <dbReference type="ARBA" id="ARBA00023157"/>
    </source>
</evidence>
<evidence type="ECO:0000256" key="4">
    <source>
        <dbReference type="ARBA" id="ARBA00022729"/>
    </source>
</evidence>
<protein>
    <recommendedName>
        <fullName evidence="13">Trem-like transcript 2 protein</fullName>
    </recommendedName>
    <alternativeName>
        <fullName evidence="14">Triggering receptor expressed on myeloid cells-like protein 2</fullName>
    </alternativeName>
</protein>
<evidence type="ECO:0000256" key="6">
    <source>
        <dbReference type="ARBA" id="ARBA00023136"/>
    </source>
</evidence>
<evidence type="ECO:0000256" key="11">
    <source>
        <dbReference type="ARBA" id="ARBA00059754"/>
    </source>
</evidence>
<dbReference type="InterPro" id="IPR036179">
    <property type="entry name" value="Ig-like_dom_sf"/>
</dbReference>
<keyword evidence="9" id="KW-0325">Glycoprotein</keyword>
<evidence type="ECO:0000256" key="14">
    <source>
        <dbReference type="ARBA" id="ARBA00082751"/>
    </source>
</evidence>
<dbReference type="InterPro" id="IPR052314">
    <property type="entry name" value="Immune_rcpt_domain"/>
</dbReference>
<dbReference type="Ensembl" id="ENSCJAT00000109969.2">
    <property type="protein sequence ID" value="ENSCJAP00000069407.2"/>
    <property type="gene ID" value="ENSCJAG00000075306.1"/>
</dbReference>
<evidence type="ECO:0000256" key="10">
    <source>
        <dbReference type="ARBA" id="ARBA00023319"/>
    </source>
</evidence>
<evidence type="ECO:0000259" key="15">
    <source>
        <dbReference type="PROSITE" id="PS50835"/>
    </source>
</evidence>
<comment type="subunit">
    <text evidence="12">Interacts with CD276 and this interaction enhances T-cell activation.</text>
</comment>
<evidence type="ECO:0000256" key="13">
    <source>
        <dbReference type="ARBA" id="ARBA00071543"/>
    </source>
</evidence>
<evidence type="ECO:0000256" key="2">
    <source>
        <dbReference type="ARBA" id="ARBA00022475"/>
    </source>
</evidence>
<comment type="subcellular location">
    <subcellularLocation>
        <location evidence="1">Cell membrane</location>
        <topology evidence="1">Single-pass type I membrane protein</topology>
    </subcellularLocation>
</comment>
<evidence type="ECO:0000256" key="5">
    <source>
        <dbReference type="ARBA" id="ARBA00022989"/>
    </source>
</evidence>
<evidence type="ECO:0000256" key="3">
    <source>
        <dbReference type="ARBA" id="ARBA00022692"/>
    </source>
</evidence>
<evidence type="ECO:0000256" key="8">
    <source>
        <dbReference type="ARBA" id="ARBA00023170"/>
    </source>
</evidence>
<keyword evidence="10" id="KW-0393">Immunoglobulin domain</keyword>
<dbReference type="PROSITE" id="PS50835">
    <property type="entry name" value="IG_LIKE"/>
    <property type="match status" value="1"/>
</dbReference>
<dbReference type="InParanoid" id="A0A5F4VV88"/>
<dbReference type="STRING" id="9483.ENSCJAP00000069407"/>
<dbReference type="AlphaFoldDB" id="A0A5F4VV88"/>
<dbReference type="GeneTree" id="ENSGT00940000153835"/>
<comment type="function">
    <text evidence="11">Cell surface receptor that may play a role in the innate and adaptive immune response. Acts as a counter-receptor for CD276 and interaction with CD276 on T-cells enhances T-cell activation.</text>
</comment>
<dbReference type="FunCoup" id="A0A5F4VV88">
    <property type="interactions" value="82"/>
</dbReference>
<evidence type="ECO:0000256" key="9">
    <source>
        <dbReference type="ARBA" id="ARBA00023180"/>
    </source>
</evidence>
<feature type="domain" description="Ig-like" evidence="15">
    <location>
        <begin position="68"/>
        <end position="153"/>
    </location>
</feature>
<keyword evidence="6" id="KW-0472">Membrane</keyword>
<evidence type="ECO:0000256" key="1">
    <source>
        <dbReference type="ARBA" id="ARBA00004251"/>
    </source>
</evidence>
<keyword evidence="7" id="KW-1015">Disulfide bond</keyword>
<dbReference type="PANTHER" id="PTHR16423:SF3">
    <property type="entry name" value="TREM-LIKE TRANSCRIPT 2 PROTEIN"/>
    <property type="match status" value="1"/>
</dbReference>
<evidence type="ECO:0000313" key="16">
    <source>
        <dbReference type="Ensembl" id="ENSCJAP00000069407.2"/>
    </source>
</evidence>
<evidence type="ECO:0000256" key="12">
    <source>
        <dbReference type="ARBA" id="ARBA00066031"/>
    </source>
</evidence>
<keyword evidence="2" id="KW-1003">Cell membrane</keyword>
<reference evidence="16" key="3">
    <citation type="submission" date="2025-09" db="UniProtKB">
        <authorList>
            <consortium name="Ensembl"/>
        </authorList>
    </citation>
    <scope>IDENTIFICATION</scope>
</reference>
<dbReference type="Gene3D" id="2.60.40.10">
    <property type="entry name" value="Immunoglobulins"/>
    <property type="match status" value="1"/>
</dbReference>
<dbReference type="GO" id="GO:0038023">
    <property type="term" value="F:signaling receptor activity"/>
    <property type="evidence" value="ECO:0007669"/>
    <property type="project" value="TreeGrafter"/>
</dbReference>
<keyword evidence="3" id="KW-0812">Transmembrane</keyword>
<keyword evidence="4" id="KW-0732">Signal</keyword>
<name>A0A5F4VV88_CALJA</name>
<dbReference type="InterPro" id="IPR007110">
    <property type="entry name" value="Ig-like_dom"/>
</dbReference>
<dbReference type="Proteomes" id="UP000008225">
    <property type="component" value="Chromosome 4"/>
</dbReference>
<accession>A0A5F4VV88</accession>
<keyword evidence="17" id="KW-1185">Reference proteome</keyword>
<dbReference type="GO" id="GO:0009986">
    <property type="term" value="C:cell surface"/>
    <property type="evidence" value="ECO:0007669"/>
    <property type="project" value="TreeGrafter"/>
</dbReference>
<sequence>MGSFIFRTPGPSLAGPGGTSCVSWALTLDPRGALAPCWACDCPAGWSHGPCAPAAAAAPRPQGCLSGPPAESAYTKVRHFEGETLSVLCSYKGYRNRVDGKVWCKIRRRKCEPGFTRVWVEGPRYLLQDDAQAKVVNITMAALTLQDSGRYWCMRNSSGTLYPMLGIWLDVSPVGDSPRTVAWEPRYFIQDDHFYGIFTVTITELPSRGLGILWVWNLSIP</sequence>
<keyword evidence="5" id="KW-1133">Transmembrane helix</keyword>
<dbReference type="PROSITE" id="PS51257">
    <property type="entry name" value="PROKAR_LIPOPROTEIN"/>
    <property type="match status" value="1"/>
</dbReference>
<organism evidence="16 17">
    <name type="scientific">Callithrix jacchus</name>
    <name type="common">White-tufted-ear marmoset</name>
    <name type="synonym">Simia Jacchus</name>
    <dbReference type="NCBI Taxonomy" id="9483"/>
    <lineage>
        <taxon>Eukaryota</taxon>
        <taxon>Metazoa</taxon>
        <taxon>Chordata</taxon>
        <taxon>Craniata</taxon>
        <taxon>Vertebrata</taxon>
        <taxon>Euteleostomi</taxon>
        <taxon>Mammalia</taxon>
        <taxon>Eutheria</taxon>
        <taxon>Euarchontoglires</taxon>
        <taxon>Primates</taxon>
        <taxon>Haplorrhini</taxon>
        <taxon>Platyrrhini</taxon>
        <taxon>Cebidae</taxon>
        <taxon>Callitrichinae</taxon>
        <taxon>Callithrix</taxon>
        <taxon>Callithrix</taxon>
    </lineage>
</organism>
<dbReference type="Bgee" id="ENSCJAG00000004120">
    <property type="expression patterns" value="Expressed in liver and 2 other cell types or tissues"/>
</dbReference>
<reference evidence="16" key="1">
    <citation type="submission" date="2009-03" db="EMBL/GenBank/DDBJ databases">
        <authorList>
            <person name="Warren W."/>
            <person name="Ye L."/>
            <person name="Minx P."/>
            <person name="Worley K."/>
            <person name="Gibbs R."/>
            <person name="Wilson R.K."/>
        </authorList>
    </citation>
    <scope>NUCLEOTIDE SEQUENCE [LARGE SCALE GENOMIC DNA]</scope>
</reference>
<dbReference type="GO" id="GO:0005886">
    <property type="term" value="C:plasma membrane"/>
    <property type="evidence" value="ECO:0007669"/>
    <property type="project" value="UniProtKB-SubCell"/>
</dbReference>
<dbReference type="InterPro" id="IPR013783">
    <property type="entry name" value="Ig-like_fold"/>
</dbReference>